<dbReference type="GeneID" id="27350755"/>
<dbReference type="OrthoDB" id="1919336at2759"/>
<gene>
    <name evidence="6" type="ORF">PV07_11561</name>
</gene>
<evidence type="ECO:0000256" key="1">
    <source>
        <dbReference type="ARBA" id="ARBA00023015"/>
    </source>
</evidence>
<dbReference type="GO" id="GO:0003677">
    <property type="term" value="F:DNA binding"/>
    <property type="evidence" value="ECO:0007669"/>
    <property type="project" value="UniProtKB-KW"/>
</dbReference>
<keyword evidence="7" id="KW-1185">Reference proteome</keyword>
<evidence type="ECO:0008006" key="8">
    <source>
        <dbReference type="Google" id="ProtNLM"/>
    </source>
</evidence>
<name>A0A0D2CIG7_9EURO</name>
<keyword evidence="2" id="KW-0238">DNA-binding</keyword>
<dbReference type="CDD" id="cd12148">
    <property type="entry name" value="fungal_TF_MHR"/>
    <property type="match status" value="1"/>
</dbReference>
<dbReference type="VEuPathDB" id="FungiDB:PV07_11561"/>
<feature type="compositionally biased region" description="Polar residues" evidence="5">
    <location>
        <begin position="446"/>
        <end position="461"/>
    </location>
</feature>
<sequence>MTVLPEQLARLFSLHVGRERLQNKTASTPVEILNNHKLANASTTQILIDYFFSCTGTLFYIFSPDEAAELFRSVYLSPEGPTKASLGALCALASVASQYDDAKIERSLRRSYYETAKFYLDECIEEDEVLGMRVLCCLAIYCAMDKRLTAWTWTLTGLKLARLRGLHLDGPPPSTSPEEWIAQRKVLRTLTFLGCWFASTLGRSPAIVEAFQPGFEESFTVREDHPVFESIAQEQMTSICVLTTGVLRNVFLRKDLSLIATREYKLKIVDWLSKLPPLMQLESLIHNQYLTPVQRRSIFLMHLNYLGALLLLYRRHPLYLATMQKGDTWQLDGDVVEALGYAKDALDVATQSSRIFALFLSENSLFKRCWLAIYQSFSACTMLLFHVAQKRLHGASPAEYEEELSSAQTCLDTLDYCAEGDVVARGYHDMLIFYYNALKSPLEDPTTGTGPDSAMQDSLEQPSMDGPARFRMEPTLDQVAEGVSNIYNRPFEQGWREDTVSASQISHFVRREISEFATGPESRIPREMAIYPDAPVFSSPFQWSANSIPRA</sequence>
<keyword evidence="3" id="KW-0804">Transcription</keyword>
<feature type="region of interest" description="Disordered" evidence="5">
    <location>
        <begin position="444"/>
        <end position="463"/>
    </location>
</feature>
<evidence type="ECO:0000256" key="2">
    <source>
        <dbReference type="ARBA" id="ARBA00023125"/>
    </source>
</evidence>
<dbReference type="RefSeq" id="XP_016243570.1">
    <property type="nucleotide sequence ID" value="XM_016399008.1"/>
</dbReference>
<dbReference type="EMBL" id="KN847046">
    <property type="protein sequence ID" value="KIW23354.1"/>
    <property type="molecule type" value="Genomic_DNA"/>
</dbReference>
<dbReference type="Proteomes" id="UP000054466">
    <property type="component" value="Unassembled WGS sequence"/>
</dbReference>
<evidence type="ECO:0000313" key="6">
    <source>
        <dbReference type="EMBL" id="KIW23354.1"/>
    </source>
</evidence>
<evidence type="ECO:0000256" key="4">
    <source>
        <dbReference type="ARBA" id="ARBA00023242"/>
    </source>
</evidence>
<dbReference type="PANTHER" id="PTHR47424">
    <property type="entry name" value="REGULATORY PROTEIN GAL4"/>
    <property type="match status" value="1"/>
</dbReference>
<evidence type="ECO:0000256" key="5">
    <source>
        <dbReference type="SAM" id="MobiDB-lite"/>
    </source>
</evidence>
<reference evidence="6 7" key="1">
    <citation type="submission" date="2015-01" db="EMBL/GenBank/DDBJ databases">
        <title>The Genome Sequence of Cladophialophora immunda CBS83496.</title>
        <authorList>
            <consortium name="The Broad Institute Genomics Platform"/>
            <person name="Cuomo C."/>
            <person name="de Hoog S."/>
            <person name="Gorbushina A."/>
            <person name="Stielow B."/>
            <person name="Teixiera M."/>
            <person name="Abouelleil A."/>
            <person name="Chapman S.B."/>
            <person name="Priest M."/>
            <person name="Young S.K."/>
            <person name="Wortman J."/>
            <person name="Nusbaum C."/>
            <person name="Birren B."/>
        </authorList>
    </citation>
    <scope>NUCLEOTIDE SEQUENCE [LARGE SCALE GENOMIC DNA]</scope>
    <source>
        <strain evidence="6 7">CBS 83496</strain>
    </source>
</reference>
<keyword evidence="4" id="KW-0539">Nucleus</keyword>
<evidence type="ECO:0000313" key="7">
    <source>
        <dbReference type="Proteomes" id="UP000054466"/>
    </source>
</evidence>
<dbReference type="InterPro" id="IPR051127">
    <property type="entry name" value="Fungal_SecMet_Regulators"/>
</dbReference>
<dbReference type="STRING" id="569365.A0A0D2CIG7"/>
<organism evidence="6 7">
    <name type="scientific">Cladophialophora immunda</name>
    <dbReference type="NCBI Taxonomy" id="569365"/>
    <lineage>
        <taxon>Eukaryota</taxon>
        <taxon>Fungi</taxon>
        <taxon>Dikarya</taxon>
        <taxon>Ascomycota</taxon>
        <taxon>Pezizomycotina</taxon>
        <taxon>Eurotiomycetes</taxon>
        <taxon>Chaetothyriomycetidae</taxon>
        <taxon>Chaetothyriales</taxon>
        <taxon>Herpotrichiellaceae</taxon>
        <taxon>Cladophialophora</taxon>
    </lineage>
</organism>
<proteinExistence type="predicted"/>
<dbReference type="PANTHER" id="PTHR47424:SF3">
    <property type="entry name" value="REGULATORY PROTEIN GAL4"/>
    <property type="match status" value="1"/>
</dbReference>
<keyword evidence="1" id="KW-0805">Transcription regulation</keyword>
<protein>
    <recommendedName>
        <fullName evidence="8">Transcription factor domain-containing protein</fullName>
    </recommendedName>
</protein>
<evidence type="ECO:0000256" key="3">
    <source>
        <dbReference type="ARBA" id="ARBA00023163"/>
    </source>
</evidence>
<accession>A0A0D2CIG7</accession>
<dbReference type="AlphaFoldDB" id="A0A0D2CIG7"/>
<dbReference type="HOGENOM" id="CLU_025276_0_0_1"/>